<dbReference type="PANTHER" id="PTHR46577:SF1">
    <property type="entry name" value="HTH-TYPE TRANSCRIPTIONAL REGULATORY PROTEIN GABR"/>
    <property type="match status" value="1"/>
</dbReference>
<dbReference type="GO" id="GO:0003700">
    <property type="term" value="F:DNA-binding transcription factor activity"/>
    <property type="evidence" value="ECO:0007669"/>
    <property type="project" value="InterPro"/>
</dbReference>
<dbReference type="GO" id="GO:0003677">
    <property type="term" value="F:DNA binding"/>
    <property type="evidence" value="ECO:0007669"/>
    <property type="project" value="UniProtKB-KW"/>
</dbReference>
<evidence type="ECO:0000256" key="2">
    <source>
        <dbReference type="ARBA" id="ARBA00022898"/>
    </source>
</evidence>
<dbReference type="Pfam" id="PF00392">
    <property type="entry name" value="GntR"/>
    <property type="match status" value="1"/>
</dbReference>
<dbReference type="InterPro" id="IPR015421">
    <property type="entry name" value="PyrdxlP-dep_Trfase_major"/>
</dbReference>
<evidence type="ECO:0000256" key="1">
    <source>
        <dbReference type="ARBA" id="ARBA00005384"/>
    </source>
</evidence>
<dbReference type="CDD" id="cd07377">
    <property type="entry name" value="WHTH_GntR"/>
    <property type="match status" value="1"/>
</dbReference>
<dbReference type="InterPro" id="IPR000524">
    <property type="entry name" value="Tscrpt_reg_HTH_GntR"/>
</dbReference>
<dbReference type="Gene3D" id="1.10.10.10">
    <property type="entry name" value="Winged helix-like DNA-binding domain superfamily/Winged helix DNA-binding domain"/>
    <property type="match status" value="1"/>
</dbReference>
<gene>
    <name evidence="7" type="ordered locus">Mmwyl1_0087</name>
</gene>
<accession>A6VRF0</accession>
<dbReference type="AlphaFoldDB" id="A6VRF0"/>
<dbReference type="HOGENOM" id="CLU_017584_0_1_6"/>
<dbReference type="InterPro" id="IPR004839">
    <property type="entry name" value="Aminotransferase_I/II_large"/>
</dbReference>
<dbReference type="SUPFAM" id="SSF53383">
    <property type="entry name" value="PLP-dependent transferases"/>
    <property type="match status" value="1"/>
</dbReference>
<dbReference type="InterPro" id="IPR036390">
    <property type="entry name" value="WH_DNA-bd_sf"/>
</dbReference>
<keyword evidence="2" id="KW-0663">Pyridoxal phosphate</keyword>
<comment type="similarity">
    <text evidence="1">In the C-terminal section; belongs to the class-I pyridoxal-phosphate-dependent aminotransferase family.</text>
</comment>
<name>A6VRF0_MARMS</name>
<keyword evidence="4" id="KW-0238">DNA-binding</keyword>
<organism evidence="7">
    <name type="scientific">Marinomonas sp. (strain MWYL1)</name>
    <dbReference type="NCBI Taxonomy" id="400668"/>
    <lineage>
        <taxon>Bacteria</taxon>
        <taxon>Pseudomonadati</taxon>
        <taxon>Pseudomonadota</taxon>
        <taxon>Gammaproteobacteria</taxon>
        <taxon>Oceanospirillales</taxon>
        <taxon>Oceanospirillaceae</taxon>
        <taxon>Marinomonas</taxon>
    </lineage>
</organism>
<dbReference type="InterPro" id="IPR015424">
    <property type="entry name" value="PyrdxlP-dep_Trfase"/>
</dbReference>
<sequence>MVRYNKTLEESGFYKNSQNKDKKAGQIMKYAIASLRFSLEDDEPYYKQLIEQIQQGIVSGELSVGDKLPSSRFLASSLGVSRSTTSRAYDQLIAEGILTSEEKRGVFVAALPMISHRASKSPDTVLSVMNDVPQKRAFDSGADMSAFPTKEWAASMRRSWLTPDLTVLEGGYTTGYPDLKTAIVDYLYRVRGLECSAEQIIVTAGSRDSLLLLQHTITLLGDSENSPVKWWFEEPTYPPIRQVIHSSIKAGALFIDEDGPCLPDSEHASNVAIVTPNRQYPLGVSISAARRQQWLQALQNESPSWWLVEDDYDNEFVYQGRSNVPFMQTASVHEQARDRVFFVGSFSKVLFRGLRLGFIVAPMKHIETVHKSQRVLGSSASLPIQPAVADFMLQGHFDRHINRMRRHYRLKRDVLLALLECHLATWFEWKRPRGGMHVLIELKSEFLPIVQTGMAWDQLIAKEIKRDDVQLSTLSSHYVCQQKETNRCRFGFLLGFSGPKEEEMTYIVKILRNWLLAHLVENKTY</sequence>
<feature type="domain" description="HTH gntR-type" evidence="6">
    <location>
        <begin position="43"/>
        <end position="111"/>
    </location>
</feature>
<protein>
    <submittedName>
        <fullName evidence="7">Putative transcriptional regulator, GntR family</fullName>
    </submittedName>
</protein>
<evidence type="ECO:0000256" key="4">
    <source>
        <dbReference type="ARBA" id="ARBA00023125"/>
    </source>
</evidence>
<dbReference type="eggNOG" id="COG1167">
    <property type="taxonomic scope" value="Bacteria"/>
</dbReference>
<dbReference type="SMART" id="SM00345">
    <property type="entry name" value="HTH_GNTR"/>
    <property type="match status" value="1"/>
</dbReference>
<keyword evidence="5" id="KW-0804">Transcription</keyword>
<proteinExistence type="inferred from homology"/>
<dbReference type="PANTHER" id="PTHR46577">
    <property type="entry name" value="HTH-TYPE TRANSCRIPTIONAL REGULATORY PROTEIN GABR"/>
    <property type="match status" value="1"/>
</dbReference>
<dbReference type="InterPro" id="IPR051446">
    <property type="entry name" value="HTH_trans_reg/aminotransferase"/>
</dbReference>
<dbReference type="STRING" id="400668.Mmwyl1_0087"/>
<evidence type="ECO:0000256" key="5">
    <source>
        <dbReference type="ARBA" id="ARBA00023163"/>
    </source>
</evidence>
<dbReference type="Gene3D" id="3.40.640.10">
    <property type="entry name" value="Type I PLP-dependent aspartate aminotransferase-like (Major domain)"/>
    <property type="match status" value="1"/>
</dbReference>
<dbReference type="PROSITE" id="PS50949">
    <property type="entry name" value="HTH_GNTR"/>
    <property type="match status" value="1"/>
</dbReference>
<dbReference type="CDD" id="cd00609">
    <property type="entry name" value="AAT_like"/>
    <property type="match status" value="1"/>
</dbReference>
<keyword evidence="3" id="KW-0805">Transcription regulation</keyword>
<evidence type="ECO:0000313" key="7">
    <source>
        <dbReference type="EMBL" id="ABR69029.1"/>
    </source>
</evidence>
<evidence type="ECO:0000256" key="3">
    <source>
        <dbReference type="ARBA" id="ARBA00023015"/>
    </source>
</evidence>
<dbReference type="GO" id="GO:0030170">
    <property type="term" value="F:pyridoxal phosphate binding"/>
    <property type="evidence" value="ECO:0007669"/>
    <property type="project" value="InterPro"/>
</dbReference>
<dbReference type="EMBL" id="CP000749">
    <property type="protein sequence ID" value="ABR69029.1"/>
    <property type="molecule type" value="Genomic_DNA"/>
</dbReference>
<dbReference type="PRINTS" id="PR00035">
    <property type="entry name" value="HTHGNTR"/>
</dbReference>
<dbReference type="KEGG" id="mmw:Mmwyl1_0087"/>
<dbReference type="InterPro" id="IPR036388">
    <property type="entry name" value="WH-like_DNA-bd_sf"/>
</dbReference>
<dbReference type="Pfam" id="PF00155">
    <property type="entry name" value="Aminotran_1_2"/>
    <property type="match status" value="1"/>
</dbReference>
<reference evidence="7" key="1">
    <citation type="submission" date="2007-06" db="EMBL/GenBank/DDBJ databases">
        <title>Complete sequence of Marinomonas sp. MWYL1.</title>
        <authorList>
            <consortium name="US DOE Joint Genome Institute"/>
            <person name="Copeland A."/>
            <person name="Lucas S."/>
            <person name="Lapidus A."/>
            <person name="Barry K."/>
            <person name="Glavina del Rio T."/>
            <person name="Dalin E."/>
            <person name="Tice H."/>
            <person name="Pitluck S."/>
            <person name="Kiss H."/>
            <person name="Brettin T."/>
            <person name="Bruce D."/>
            <person name="Detter J.C."/>
            <person name="Han C."/>
            <person name="Schmutz J."/>
            <person name="Larimer F."/>
            <person name="Land M."/>
            <person name="Hauser L."/>
            <person name="Kyrpides N."/>
            <person name="Kim E."/>
            <person name="Johnston A.W.B."/>
            <person name="Todd J.D."/>
            <person name="Rogers R."/>
            <person name="Wexler M."/>
            <person name="Bond P.L."/>
            <person name="Li Y."/>
            <person name="Richardson P."/>
        </authorList>
    </citation>
    <scope>NUCLEOTIDE SEQUENCE [LARGE SCALE GENOMIC DNA]</scope>
    <source>
        <strain evidence="7">MWYL1</strain>
    </source>
</reference>
<evidence type="ECO:0000259" key="6">
    <source>
        <dbReference type="PROSITE" id="PS50949"/>
    </source>
</evidence>
<dbReference type="SUPFAM" id="SSF46785">
    <property type="entry name" value="Winged helix' DNA-binding domain"/>
    <property type="match status" value="1"/>
</dbReference>